<evidence type="ECO:0000313" key="2">
    <source>
        <dbReference type="EMBL" id="GAA2250050.1"/>
    </source>
</evidence>
<sequence>MTALSVCDRPSVTSAVRSPASVSRAAPGSALVPSQFRSLQPRAPARLSGRPGTGVCGVKAPRRPSRGHLCPGCVTNAPLLSHMSRVRGSSVTPGPQGLPRLAGRR</sequence>
<protein>
    <submittedName>
        <fullName evidence="2">Uncharacterized protein</fullName>
    </submittedName>
</protein>
<accession>A0ABN3E6Z7</accession>
<evidence type="ECO:0000313" key="3">
    <source>
        <dbReference type="Proteomes" id="UP001501474"/>
    </source>
</evidence>
<gene>
    <name evidence="2" type="ORF">GCM10010104_53290</name>
</gene>
<name>A0ABN3E6Z7_9ACTN</name>
<comment type="caution">
    <text evidence="2">The sequence shown here is derived from an EMBL/GenBank/DDBJ whole genome shotgun (WGS) entry which is preliminary data.</text>
</comment>
<dbReference type="Proteomes" id="UP001501474">
    <property type="component" value="Unassembled WGS sequence"/>
</dbReference>
<reference evidence="2 3" key="1">
    <citation type="journal article" date="2019" name="Int. J. Syst. Evol. Microbiol.">
        <title>The Global Catalogue of Microorganisms (GCM) 10K type strain sequencing project: providing services to taxonomists for standard genome sequencing and annotation.</title>
        <authorList>
            <consortium name="The Broad Institute Genomics Platform"/>
            <consortium name="The Broad Institute Genome Sequencing Center for Infectious Disease"/>
            <person name="Wu L."/>
            <person name="Ma J."/>
        </authorList>
    </citation>
    <scope>NUCLEOTIDE SEQUENCE [LARGE SCALE GENOMIC DNA]</scope>
    <source>
        <strain evidence="2 3">JCM 3053</strain>
    </source>
</reference>
<evidence type="ECO:0000256" key="1">
    <source>
        <dbReference type="SAM" id="MobiDB-lite"/>
    </source>
</evidence>
<keyword evidence="3" id="KW-1185">Reference proteome</keyword>
<feature type="compositionally biased region" description="Low complexity" evidence="1">
    <location>
        <begin position="10"/>
        <end position="30"/>
    </location>
</feature>
<dbReference type="EMBL" id="BAAART010000136">
    <property type="protein sequence ID" value="GAA2250050.1"/>
    <property type="molecule type" value="Genomic_DNA"/>
</dbReference>
<feature type="region of interest" description="Disordered" evidence="1">
    <location>
        <begin position="1"/>
        <end position="55"/>
    </location>
</feature>
<organism evidence="2 3">
    <name type="scientific">Streptomyces indiaensis</name>
    <dbReference type="NCBI Taxonomy" id="284033"/>
    <lineage>
        <taxon>Bacteria</taxon>
        <taxon>Bacillati</taxon>
        <taxon>Actinomycetota</taxon>
        <taxon>Actinomycetes</taxon>
        <taxon>Kitasatosporales</taxon>
        <taxon>Streptomycetaceae</taxon>
        <taxon>Streptomyces</taxon>
    </lineage>
</organism>
<proteinExistence type="predicted"/>
<feature type="region of interest" description="Disordered" evidence="1">
    <location>
        <begin position="86"/>
        <end position="105"/>
    </location>
</feature>